<keyword evidence="1" id="KW-0812">Transmembrane</keyword>
<name>A0A7G5XUL6_9PLAT</name>
<keyword evidence="1" id="KW-1133">Transmembrane helix</keyword>
<keyword evidence="2" id="KW-0496">Mitochondrion</keyword>
<evidence type="ECO:0000256" key="1">
    <source>
        <dbReference type="SAM" id="Phobius"/>
    </source>
</evidence>
<keyword evidence="1" id="KW-0472">Membrane</keyword>
<feature type="transmembrane region" description="Helical" evidence="1">
    <location>
        <begin position="34"/>
        <end position="52"/>
    </location>
</feature>
<feature type="transmembrane region" description="Helical" evidence="1">
    <location>
        <begin position="64"/>
        <end position="84"/>
    </location>
</feature>
<feature type="transmembrane region" description="Helical" evidence="1">
    <location>
        <begin position="288"/>
        <end position="307"/>
    </location>
</feature>
<feature type="transmembrane region" description="Helical" evidence="1">
    <location>
        <begin position="196"/>
        <end position="214"/>
    </location>
</feature>
<dbReference type="AlphaFoldDB" id="A0A7G5XUL6"/>
<reference evidence="2" key="1">
    <citation type="journal article" date="2020" name="Int. J. Biol. Macromol.">
        <title>The first mitochondrial genomes of endosymbiotic rhabdocoels illustrate evolutionary relaxation of atp8 and genome plasticity in flatworms.</title>
        <authorList>
            <person name="Monnens M."/>
            <person name="Thijs S."/>
            <person name="Briscoe A.G."/>
            <person name="Clark M."/>
            <person name="Frost E.J."/>
            <person name="Littlewood D.T.J."/>
            <person name="Sewell M."/>
            <person name="Smeets K."/>
            <person name="Artois T."/>
            <person name="Vanhove M.P.M."/>
        </authorList>
    </citation>
    <scope>NUCLEOTIDE SEQUENCE</scope>
    <source>
        <strain evidence="2">DH_10</strain>
    </source>
</reference>
<gene>
    <name evidence="2" type="primary">nad2</name>
</gene>
<geneLocation type="mitochondrion" evidence="2"/>
<sequence>MLISLKGLSWNTLAYVINFCSCLGLLFSDSDLGFWILLEIGMFSLVVCVVFYEESFSYRVGQFMVVFFISQLLGSVFMFFSWATGLWVELFGIGVLVKLGFWPLVFPLLVFNFNQTGFLFWYGLTVAKFPLYYLASAHYLESWVISGAGLLSVGVGFWVYFKEGPTLGFSLQSALVLSSLVETLFFLWVFSFNPMWGMVYFVYYSINLGFVLVCENWGGGKWLYSVFLLGLSGLPPFVGYQLKLGVLLAMLEGGSLSLALVSLYLIVQSVIIFFLIFSGFLKIKGVSVWGVFLLVTYLCFQFSFFALF</sequence>
<organism evidence="2">
    <name type="scientific">Syndesmis echinorum</name>
    <dbReference type="NCBI Taxonomy" id="2019369"/>
    <lineage>
        <taxon>Eukaryota</taxon>
        <taxon>Metazoa</taxon>
        <taxon>Spiralia</taxon>
        <taxon>Lophotrochozoa</taxon>
        <taxon>Platyhelminthes</taxon>
        <taxon>Rhabditophora</taxon>
        <taxon>Rhabdocoela</taxon>
        <taxon>Dalyellioida</taxon>
        <taxon>Umagillidae</taxon>
        <taxon>Syndesmis</taxon>
    </lineage>
</organism>
<feature type="transmembrane region" description="Helical" evidence="1">
    <location>
        <begin position="90"/>
        <end position="111"/>
    </location>
</feature>
<accession>A0A7G5XUL6</accession>
<feature type="transmembrane region" description="Helical" evidence="1">
    <location>
        <begin position="173"/>
        <end position="190"/>
    </location>
</feature>
<proteinExistence type="predicted"/>
<feature type="transmembrane region" description="Helical" evidence="1">
    <location>
        <begin position="118"/>
        <end position="136"/>
    </location>
</feature>
<feature type="transmembrane region" description="Helical" evidence="1">
    <location>
        <begin position="221"/>
        <end position="238"/>
    </location>
</feature>
<feature type="transmembrane region" description="Helical" evidence="1">
    <location>
        <begin position="258"/>
        <end position="281"/>
    </location>
</feature>
<dbReference type="EMBL" id="MT063058">
    <property type="protein sequence ID" value="QNA49651.1"/>
    <property type="molecule type" value="Genomic_DNA"/>
</dbReference>
<protein>
    <submittedName>
        <fullName evidence="2">NADH dehydrogenase subunit 2</fullName>
    </submittedName>
</protein>
<evidence type="ECO:0000313" key="2">
    <source>
        <dbReference type="EMBL" id="QNA49651.1"/>
    </source>
</evidence>
<feature type="transmembrane region" description="Helical" evidence="1">
    <location>
        <begin position="12"/>
        <end position="28"/>
    </location>
</feature>
<feature type="transmembrane region" description="Helical" evidence="1">
    <location>
        <begin position="142"/>
        <end position="161"/>
    </location>
</feature>